<comment type="similarity">
    <text evidence="1">Belongs to the inositol monophosphatase superfamily.</text>
</comment>
<evidence type="ECO:0000256" key="3">
    <source>
        <dbReference type="ARBA" id="ARBA00022801"/>
    </source>
</evidence>
<dbReference type="GO" id="GO:0046872">
    <property type="term" value="F:metal ion binding"/>
    <property type="evidence" value="ECO:0007669"/>
    <property type="project" value="UniProtKB-KW"/>
</dbReference>
<feature type="binding site" evidence="5">
    <location>
        <position position="89"/>
    </location>
    <ligand>
        <name>Mg(2+)</name>
        <dbReference type="ChEBI" id="CHEBI:18420"/>
        <label>1</label>
        <note>catalytic</note>
    </ligand>
</feature>
<dbReference type="EMBL" id="QYRN01000007">
    <property type="protein sequence ID" value="RIX99598.1"/>
    <property type="molecule type" value="Genomic_DNA"/>
</dbReference>
<dbReference type="GO" id="GO:0007165">
    <property type="term" value="P:signal transduction"/>
    <property type="evidence" value="ECO:0007669"/>
    <property type="project" value="TreeGrafter"/>
</dbReference>
<dbReference type="PANTHER" id="PTHR20854">
    <property type="entry name" value="INOSITOL MONOPHOSPHATASE"/>
    <property type="match status" value="1"/>
</dbReference>
<dbReference type="PANTHER" id="PTHR20854:SF4">
    <property type="entry name" value="INOSITOL-1-MONOPHOSPHATASE-RELATED"/>
    <property type="match status" value="1"/>
</dbReference>
<evidence type="ECO:0000256" key="2">
    <source>
        <dbReference type="ARBA" id="ARBA00022723"/>
    </source>
</evidence>
<dbReference type="Proteomes" id="UP000265750">
    <property type="component" value="Unassembled WGS sequence"/>
</dbReference>
<name>A0A3A1WR39_9HYPH</name>
<evidence type="ECO:0000256" key="4">
    <source>
        <dbReference type="ARBA" id="ARBA00022842"/>
    </source>
</evidence>
<organism evidence="6 7">
    <name type="scientific">Aureimonas flava</name>
    <dbReference type="NCBI Taxonomy" id="2320271"/>
    <lineage>
        <taxon>Bacteria</taxon>
        <taxon>Pseudomonadati</taxon>
        <taxon>Pseudomonadota</taxon>
        <taxon>Alphaproteobacteria</taxon>
        <taxon>Hyphomicrobiales</taxon>
        <taxon>Aurantimonadaceae</taxon>
        <taxon>Aureimonas</taxon>
    </lineage>
</organism>
<dbReference type="InterPro" id="IPR020550">
    <property type="entry name" value="Inositol_monophosphatase_CS"/>
</dbReference>
<evidence type="ECO:0000313" key="7">
    <source>
        <dbReference type="Proteomes" id="UP000265750"/>
    </source>
</evidence>
<dbReference type="InterPro" id="IPR020583">
    <property type="entry name" value="Inositol_monoP_metal-BS"/>
</dbReference>
<accession>A0A3A1WR39</accession>
<keyword evidence="7" id="KW-1185">Reference proteome</keyword>
<dbReference type="CDD" id="cd01638">
    <property type="entry name" value="CysQ"/>
    <property type="match status" value="1"/>
</dbReference>
<reference evidence="7" key="1">
    <citation type="submission" date="2018-09" db="EMBL/GenBank/DDBJ databases">
        <authorList>
            <person name="Tuo L."/>
        </authorList>
    </citation>
    <scope>NUCLEOTIDE SEQUENCE [LARGE SCALE GENOMIC DNA]</scope>
    <source>
        <strain evidence="7">M2BS4Y-1</strain>
    </source>
</reference>
<evidence type="ECO:0000256" key="5">
    <source>
        <dbReference type="PIRSR" id="PIRSR600760-2"/>
    </source>
</evidence>
<proteinExistence type="inferred from homology"/>
<sequence length="263" mass="27802">MSVAHDRDDLALLAEVAAEAGRIALRFWRKDPRVWWKGQSPVSEADLAVDQYLASALLGARPGYGWVSEETAARPAAGEEARFFVVDPIDGTRAFLRGEPDWCVSVAVVAGGRPVAGVLDAPARDEVFLAGADTPATLNGAPIAARTGHGPEETLRLAMPEPMRRRLSERADARIAFSPNVPSLALRLAMVASGALDGTLVGARANDWDIAAADLILERAGGRLAGLETGHHLYNPVPARHGVLVAGAPDIVERLRSFAAQAA</sequence>
<comment type="cofactor">
    <cofactor evidence="5">
        <name>Mg(2+)</name>
        <dbReference type="ChEBI" id="CHEBI:18420"/>
    </cofactor>
</comment>
<dbReference type="Gene3D" id="3.40.190.80">
    <property type="match status" value="1"/>
</dbReference>
<dbReference type="InterPro" id="IPR000760">
    <property type="entry name" value="Inositol_monophosphatase-like"/>
</dbReference>
<comment type="caution">
    <text evidence="6">The sequence shown here is derived from an EMBL/GenBank/DDBJ whole genome shotgun (WGS) entry which is preliminary data.</text>
</comment>
<dbReference type="SUPFAM" id="SSF56655">
    <property type="entry name" value="Carbohydrate phosphatase"/>
    <property type="match status" value="1"/>
</dbReference>
<dbReference type="Pfam" id="PF00459">
    <property type="entry name" value="Inositol_P"/>
    <property type="match status" value="1"/>
</dbReference>
<feature type="binding site" evidence="5">
    <location>
        <position position="87"/>
    </location>
    <ligand>
        <name>Mg(2+)</name>
        <dbReference type="ChEBI" id="CHEBI:18420"/>
        <label>1</label>
        <note>catalytic</note>
    </ligand>
</feature>
<evidence type="ECO:0000256" key="1">
    <source>
        <dbReference type="ARBA" id="ARBA00009759"/>
    </source>
</evidence>
<keyword evidence="3" id="KW-0378">Hydrolase</keyword>
<feature type="binding site" evidence="5">
    <location>
        <position position="209"/>
    </location>
    <ligand>
        <name>Mg(2+)</name>
        <dbReference type="ChEBI" id="CHEBI:18420"/>
        <label>1</label>
        <note>catalytic</note>
    </ligand>
</feature>
<protein>
    <submittedName>
        <fullName evidence="6">3'(2'),5'-bisphosphate nucleotidase CysQ</fullName>
    </submittedName>
</protein>
<feature type="binding site" evidence="5">
    <location>
        <position position="69"/>
    </location>
    <ligand>
        <name>Mg(2+)</name>
        <dbReference type="ChEBI" id="CHEBI:18420"/>
        <label>1</label>
        <note>catalytic</note>
    </ligand>
</feature>
<feature type="binding site" evidence="5">
    <location>
        <position position="90"/>
    </location>
    <ligand>
        <name>Mg(2+)</name>
        <dbReference type="ChEBI" id="CHEBI:18420"/>
        <label>2</label>
    </ligand>
</feature>
<evidence type="ECO:0000313" key="6">
    <source>
        <dbReference type="EMBL" id="RIX99598.1"/>
    </source>
</evidence>
<dbReference type="GO" id="GO:0006020">
    <property type="term" value="P:inositol metabolic process"/>
    <property type="evidence" value="ECO:0007669"/>
    <property type="project" value="TreeGrafter"/>
</dbReference>
<dbReference type="AlphaFoldDB" id="A0A3A1WR39"/>
<dbReference type="OrthoDB" id="9785695at2"/>
<dbReference type="GO" id="GO:0046854">
    <property type="term" value="P:phosphatidylinositol phosphate biosynthetic process"/>
    <property type="evidence" value="ECO:0007669"/>
    <property type="project" value="InterPro"/>
</dbReference>
<dbReference type="GO" id="GO:0008934">
    <property type="term" value="F:inositol monophosphate 1-phosphatase activity"/>
    <property type="evidence" value="ECO:0007669"/>
    <property type="project" value="TreeGrafter"/>
</dbReference>
<dbReference type="Gene3D" id="3.30.540.10">
    <property type="entry name" value="Fructose-1,6-Bisphosphatase, subunit A, domain 1"/>
    <property type="match status" value="1"/>
</dbReference>
<dbReference type="PROSITE" id="PS00629">
    <property type="entry name" value="IMP_1"/>
    <property type="match status" value="1"/>
</dbReference>
<gene>
    <name evidence="6" type="ORF">D3218_14090</name>
</gene>
<keyword evidence="2 5" id="KW-0479">Metal-binding</keyword>
<dbReference type="PROSITE" id="PS00630">
    <property type="entry name" value="IMP_2"/>
    <property type="match status" value="1"/>
</dbReference>
<dbReference type="PRINTS" id="PR00377">
    <property type="entry name" value="IMPHPHTASES"/>
</dbReference>
<keyword evidence="4 5" id="KW-0460">Magnesium</keyword>